<organism evidence="3 4">
    <name type="scientific">Thermosulfidibacter takaii (strain DSM 17441 / JCM 13301 / NBRC 103674 / ABI70S6)</name>
    <dbReference type="NCBI Taxonomy" id="1298851"/>
    <lineage>
        <taxon>Bacteria</taxon>
        <taxon>Pseudomonadati</taxon>
        <taxon>Thermosulfidibacterota</taxon>
        <taxon>Thermosulfidibacteria</taxon>
        <taxon>Thermosulfidibacterales</taxon>
        <taxon>Thermosulfidibacteraceae</taxon>
    </lineage>
</organism>
<keyword evidence="4" id="KW-1185">Reference proteome</keyword>
<keyword evidence="1" id="KW-1133">Transmembrane helix</keyword>
<keyword evidence="1" id="KW-0812">Transmembrane</keyword>
<dbReference type="PANTHER" id="PTHR33741">
    <property type="entry name" value="TRANSMEMBRANE PROTEIN DDB_G0269096-RELATED"/>
    <property type="match status" value="1"/>
</dbReference>
<dbReference type="KEGG" id="ttk:TST_1451"/>
<reference evidence="4" key="1">
    <citation type="journal article" date="2018" name="Science">
        <title>A primordial and reversible TCA cycle in a facultatively chemolithoautotrophic thermophile.</title>
        <authorList>
            <person name="Nunoura T."/>
            <person name="Chikaraishi Y."/>
            <person name="Izaki R."/>
            <person name="Suwa T."/>
            <person name="Sato T."/>
            <person name="Harada T."/>
            <person name="Mori K."/>
            <person name="Kato Y."/>
            <person name="Miyazaki M."/>
            <person name="Shimamura S."/>
            <person name="Yanagawa K."/>
            <person name="Shuto A."/>
            <person name="Ohkouchi N."/>
            <person name="Fujita N."/>
            <person name="Takaki Y."/>
            <person name="Atomi H."/>
            <person name="Takai K."/>
        </authorList>
    </citation>
    <scope>NUCLEOTIDE SEQUENCE [LARGE SCALE GENOMIC DNA]</scope>
    <source>
        <strain evidence="4">DSM 17441 / JCM 13301 / NBRC 103674 / ABI70S6</strain>
    </source>
</reference>
<sequence>MVRVAYLFIFSNIFIIFTPDEQYYKRRKEINTVDRFLWNVSKVFRVSYWYLATRLGVKNTTALYLCIALLLCMIIMGIITHLVHWFFIFPSLGPSVFLVFYFPSSPMSSPKNTILGHLAGVFFGLASYKLWYFLGVGSHQNIILASSGLSMGVLGLFMIYTGILHPPAASTCLIASLGLIKGITPIIGMMASVVLVCLIGYVLNNLFGIEYPLWNNGEKVPLPKAKTVLGDVQELETDDHVESIAAKLAMRQKLDDED</sequence>
<feature type="transmembrane region" description="Helical" evidence="1">
    <location>
        <begin position="183"/>
        <end position="203"/>
    </location>
</feature>
<feature type="transmembrane region" description="Helical" evidence="1">
    <location>
        <begin position="114"/>
        <end position="134"/>
    </location>
</feature>
<feature type="transmembrane region" description="Helical" evidence="1">
    <location>
        <begin position="141"/>
        <end position="163"/>
    </location>
</feature>
<dbReference type="InterPro" id="IPR007065">
    <property type="entry name" value="HPP"/>
</dbReference>
<dbReference type="Proteomes" id="UP000063234">
    <property type="component" value="Chromosome"/>
</dbReference>
<gene>
    <name evidence="3" type="ORF">TST_1451</name>
</gene>
<keyword evidence="1" id="KW-0472">Membrane</keyword>
<evidence type="ECO:0000259" key="2">
    <source>
        <dbReference type="Pfam" id="PF04982"/>
    </source>
</evidence>
<evidence type="ECO:0000313" key="4">
    <source>
        <dbReference type="Proteomes" id="UP000063234"/>
    </source>
</evidence>
<feature type="domain" description="HPP transmembrane region" evidence="2">
    <location>
        <begin position="60"/>
        <end position="212"/>
    </location>
</feature>
<evidence type="ECO:0000313" key="3">
    <source>
        <dbReference type="EMBL" id="BAT72238.1"/>
    </source>
</evidence>
<accession>A0A0S3QV84</accession>
<dbReference type="AlphaFoldDB" id="A0A0S3QV84"/>
<name>A0A0S3QV84_THET7</name>
<dbReference type="EMBL" id="AP013035">
    <property type="protein sequence ID" value="BAT72238.1"/>
    <property type="molecule type" value="Genomic_DNA"/>
</dbReference>
<proteinExistence type="predicted"/>
<evidence type="ECO:0000256" key="1">
    <source>
        <dbReference type="SAM" id="Phobius"/>
    </source>
</evidence>
<protein>
    <recommendedName>
        <fullName evidence="2">HPP transmembrane region domain-containing protein</fullName>
    </recommendedName>
</protein>
<dbReference type="InterPro" id="IPR058581">
    <property type="entry name" value="TM_HPP"/>
</dbReference>
<dbReference type="PANTHER" id="PTHR33741:SF5">
    <property type="entry name" value="TRANSMEMBRANE PROTEIN DDB_G0269096-RELATED"/>
    <property type="match status" value="1"/>
</dbReference>
<feature type="transmembrane region" description="Helical" evidence="1">
    <location>
        <begin position="61"/>
        <end position="78"/>
    </location>
</feature>
<dbReference type="Pfam" id="PF04982">
    <property type="entry name" value="TM_HPP"/>
    <property type="match status" value="1"/>
</dbReference>
<dbReference type="STRING" id="1298851.TST_1451"/>